<reference evidence="2" key="1">
    <citation type="submission" date="2021-06" db="EMBL/GenBank/DDBJ databases">
        <authorList>
            <person name="Kallberg Y."/>
            <person name="Tangrot J."/>
            <person name="Rosling A."/>
        </authorList>
    </citation>
    <scope>NUCLEOTIDE SEQUENCE</scope>
    <source>
        <strain evidence="2">BR232B</strain>
    </source>
</reference>
<accession>A0A9N8W3X2</accession>
<gene>
    <name evidence="2" type="ORF">PBRASI_LOCUS1080</name>
</gene>
<name>A0A9N8W3X2_9GLOM</name>
<comment type="caution">
    <text evidence="2">The sequence shown here is derived from an EMBL/GenBank/DDBJ whole genome shotgun (WGS) entry which is preliminary data.</text>
</comment>
<dbReference type="OrthoDB" id="2310995at2759"/>
<organism evidence="2 3">
    <name type="scientific">Paraglomus brasilianum</name>
    <dbReference type="NCBI Taxonomy" id="144538"/>
    <lineage>
        <taxon>Eukaryota</taxon>
        <taxon>Fungi</taxon>
        <taxon>Fungi incertae sedis</taxon>
        <taxon>Mucoromycota</taxon>
        <taxon>Glomeromycotina</taxon>
        <taxon>Glomeromycetes</taxon>
        <taxon>Paraglomerales</taxon>
        <taxon>Paraglomeraceae</taxon>
        <taxon>Paraglomus</taxon>
    </lineage>
</organism>
<evidence type="ECO:0000313" key="3">
    <source>
        <dbReference type="Proteomes" id="UP000789739"/>
    </source>
</evidence>
<proteinExistence type="predicted"/>
<sequence length="233" mass="26626">MSMNKGNEKAPIDFNFLGNKDKNLDIRVEAVANISAMSLQHAYNSVQLTDSLNNNNNSLKNQIPSKGSQPYKKPTTASIDPKTAKVRGLVDDVDAPETKRKLIELFISYGGTIYLSDIPMQYLKYFGRALRYNTKLTSPVALAKMQKKEEELNQSVQLQNTSRQRLERDNHRNNDVIMRSELDNEQKVKERSRIEYWNPRGHLSPLQLAVLEYVFCFRDTVGGRRAGLSQRFG</sequence>
<keyword evidence="3" id="KW-1185">Reference proteome</keyword>
<feature type="region of interest" description="Disordered" evidence="1">
    <location>
        <begin position="53"/>
        <end position="78"/>
    </location>
</feature>
<protein>
    <submittedName>
        <fullName evidence="2">11750_t:CDS:1</fullName>
    </submittedName>
</protein>
<evidence type="ECO:0000313" key="2">
    <source>
        <dbReference type="EMBL" id="CAG8471199.1"/>
    </source>
</evidence>
<dbReference type="Proteomes" id="UP000789739">
    <property type="component" value="Unassembled WGS sequence"/>
</dbReference>
<evidence type="ECO:0000256" key="1">
    <source>
        <dbReference type="SAM" id="MobiDB-lite"/>
    </source>
</evidence>
<dbReference type="AlphaFoldDB" id="A0A9N8W3X2"/>
<dbReference type="EMBL" id="CAJVPI010000064">
    <property type="protein sequence ID" value="CAG8471199.1"/>
    <property type="molecule type" value="Genomic_DNA"/>
</dbReference>